<evidence type="ECO:0000313" key="4">
    <source>
        <dbReference type="Proteomes" id="UP000057737"/>
    </source>
</evidence>
<dbReference type="GO" id="GO:0003677">
    <property type="term" value="F:DNA binding"/>
    <property type="evidence" value="ECO:0007669"/>
    <property type="project" value="InterPro"/>
</dbReference>
<dbReference type="Proteomes" id="UP000057737">
    <property type="component" value="Unassembled WGS sequence"/>
</dbReference>
<keyword evidence="2" id="KW-1133">Transmembrane helix</keyword>
<dbReference type="EMBL" id="LNCU01000107">
    <property type="protein sequence ID" value="KWV48396.1"/>
    <property type="molecule type" value="Genomic_DNA"/>
</dbReference>
<dbReference type="GO" id="GO:0006310">
    <property type="term" value="P:DNA recombination"/>
    <property type="evidence" value="ECO:0007669"/>
    <property type="project" value="UniProtKB-KW"/>
</dbReference>
<evidence type="ECO:0000313" key="3">
    <source>
        <dbReference type="EMBL" id="KWV48396.1"/>
    </source>
</evidence>
<keyword evidence="2" id="KW-0812">Transmembrane</keyword>
<dbReference type="GO" id="GO:0015074">
    <property type="term" value="P:DNA integration"/>
    <property type="evidence" value="ECO:0007669"/>
    <property type="project" value="InterPro"/>
</dbReference>
<gene>
    <name evidence="3" type="ORF">AS156_18105</name>
</gene>
<dbReference type="AlphaFoldDB" id="A0A120FJ22"/>
<proteinExistence type="predicted"/>
<keyword evidence="2" id="KW-0472">Membrane</keyword>
<keyword evidence="1" id="KW-0233">DNA recombination</keyword>
<evidence type="ECO:0000256" key="1">
    <source>
        <dbReference type="ARBA" id="ARBA00023172"/>
    </source>
</evidence>
<dbReference type="InterPro" id="IPR011010">
    <property type="entry name" value="DNA_brk_join_enz"/>
</dbReference>
<keyword evidence="4" id="KW-1185">Reference proteome</keyword>
<accession>A0A120FJ22</accession>
<organism evidence="3 4">
    <name type="scientific">Bradyrhizobium macuxiense</name>
    <dbReference type="NCBI Taxonomy" id="1755647"/>
    <lineage>
        <taxon>Bacteria</taxon>
        <taxon>Pseudomonadati</taxon>
        <taxon>Pseudomonadota</taxon>
        <taxon>Alphaproteobacteria</taxon>
        <taxon>Hyphomicrobiales</taxon>
        <taxon>Nitrobacteraceae</taxon>
        <taxon>Bradyrhizobium</taxon>
    </lineage>
</organism>
<dbReference type="Gene3D" id="1.10.443.10">
    <property type="entry name" value="Intergrase catalytic core"/>
    <property type="match status" value="1"/>
</dbReference>
<comment type="caution">
    <text evidence="3">The sequence shown here is derived from an EMBL/GenBank/DDBJ whole genome shotgun (WGS) entry which is preliminary data.</text>
</comment>
<feature type="transmembrane region" description="Helical" evidence="2">
    <location>
        <begin position="39"/>
        <end position="62"/>
    </location>
</feature>
<sequence length="628" mass="70066">MPRDDVSAMPKTRTVVLETPDVMAMLLPTFWHTRSLLKALRMCAVVALLACCCILPGLALNIRLVDWMPGGRLMVRVRRNGRLDEVAITPAVASVVGRYLVERAHIAKKNGWTSEFLFVSSSGRPVPATEIQLLFSRLSKRIGARGTIVGMLKNFCLRQLRKGRDEAASRRYLGLTKELARPRMALPVVGTARIERLLKHTDPFKNLARQLGDDAAAQRWLADRKTVVPIVLTPYPPQPDHPVVRALREVRWPRGKHARRVIRAQLWNLYGERIDALMRERVIDGNLVARLLHTTLGNVHSTLRYHFRLGKNRPFKNFKYSEPAPRAAENDSMVLAEIAATALPDDPEERAIALLARACKYAVAVDRMIAEGGLRPLEAAEVLGLSYNCLKMIRTCLQQGVAPEVVMQRQPGRRVPDEWWERVRRAAAERPDGDSTVAFFCRLVAAGFPGGLDRLAGWCRANFATAPAPITVAEQSFLDDLASIRWSTAPEAFEQQRTQATIESLTVLDRLVEERKVGPYRAAALLQLRPKRFASLRQALKTGVTPERALMPPSPVSSDVWDAIATEHALSPDEAPVPFFWRMVADHHYTGGEKRLETFRKNLAVRAALPLGMTDTAIPSMRGSMGSG</sequence>
<name>A0A120FJ22_9BRAD</name>
<dbReference type="SUPFAM" id="SSF56349">
    <property type="entry name" value="DNA breaking-rejoining enzymes"/>
    <property type="match status" value="1"/>
</dbReference>
<protein>
    <submittedName>
        <fullName evidence="3">Uncharacterized protein</fullName>
    </submittedName>
</protein>
<evidence type="ECO:0000256" key="2">
    <source>
        <dbReference type="SAM" id="Phobius"/>
    </source>
</evidence>
<dbReference type="InterPro" id="IPR013762">
    <property type="entry name" value="Integrase-like_cat_sf"/>
</dbReference>
<reference evidence="3 4" key="1">
    <citation type="submission" date="2015-11" db="EMBL/GenBank/DDBJ databases">
        <title>Draft Genome Sequence of the Strain BR 10303 (Bradyrhizobium sp.) isolated from nodules of Centrolobium paraense.</title>
        <authorList>
            <person name="Zelli J.E."/>
            <person name="Simoes-Araujo J.L."/>
            <person name="Barauna A.C."/>
            <person name="Silva K."/>
        </authorList>
    </citation>
    <scope>NUCLEOTIDE SEQUENCE [LARGE SCALE GENOMIC DNA]</scope>
    <source>
        <strain evidence="3 4">BR 10303</strain>
    </source>
</reference>
<dbReference type="RefSeq" id="WP_066513383.1">
    <property type="nucleotide sequence ID" value="NZ_LNCU01000107.1"/>
</dbReference>